<feature type="domain" description="MASE1" evidence="7">
    <location>
        <begin position="10"/>
        <end position="274"/>
    </location>
</feature>
<keyword evidence="5 6" id="KW-0472">Membrane</keyword>
<dbReference type="Proteomes" id="UP000490980">
    <property type="component" value="Unassembled WGS sequence"/>
</dbReference>
<evidence type="ECO:0000256" key="5">
    <source>
        <dbReference type="ARBA" id="ARBA00023136"/>
    </source>
</evidence>
<keyword evidence="2" id="KW-1003">Cell membrane</keyword>
<evidence type="ECO:0000256" key="2">
    <source>
        <dbReference type="ARBA" id="ARBA00022475"/>
    </source>
</evidence>
<organism evidence="8 9">
    <name type="scientific">Luteibacter anthropi</name>
    <dbReference type="NCBI Taxonomy" id="564369"/>
    <lineage>
        <taxon>Bacteria</taxon>
        <taxon>Pseudomonadati</taxon>
        <taxon>Pseudomonadota</taxon>
        <taxon>Gammaproteobacteria</taxon>
        <taxon>Lysobacterales</taxon>
        <taxon>Rhodanobacteraceae</taxon>
        <taxon>Luteibacter</taxon>
    </lineage>
</organism>
<protein>
    <recommendedName>
        <fullName evidence="7">MASE1 domain-containing protein</fullName>
    </recommendedName>
</protein>
<evidence type="ECO:0000256" key="3">
    <source>
        <dbReference type="ARBA" id="ARBA00022692"/>
    </source>
</evidence>
<evidence type="ECO:0000256" key="4">
    <source>
        <dbReference type="ARBA" id="ARBA00022989"/>
    </source>
</evidence>
<evidence type="ECO:0000256" key="1">
    <source>
        <dbReference type="ARBA" id="ARBA00004651"/>
    </source>
</evidence>
<keyword evidence="3 6" id="KW-0812">Transmembrane</keyword>
<feature type="transmembrane region" description="Helical" evidence="6">
    <location>
        <begin position="258"/>
        <end position="276"/>
    </location>
</feature>
<comment type="caution">
    <text evidence="8">The sequence shown here is derived from an EMBL/GenBank/DDBJ whole genome shotgun (WGS) entry which is preliminary data.</text>
</comment>
<dbReference type="GO" id="GO:0005886">
    <property type="term" value="C:plasma membrane"/>
    <property type="evidence" value="ECO:0007669"/>
    <property type="project" value="UniProtKB-SubCell"/>
</dbReference>
<reference evidence="8 9" key="1">
    <citation type="submission" date="2020-03" db="EMBL/GenBank/DDBJ databases">
        <authorList>
            <person name="Lai Q."/>
        </authorList>
    </citation>
    <scope>NUCLEOTIDE SEQUENCE [LARGE SCALE GENOMIC DNA]</scope>
    <source>
        <strain evidence="8 9">CCUG 25036</strain>
    </source>
</reference>
<proteinExistence type="predicted"/>
<keyword evidence="9" id="KW-1185">Reference proteome</keyword>
<feature type="transmembrane region" description="Helical" evidence="6">
    <location>
        <begin position="234"/>
        <end position="252"/>
    </location>
</feature>
<keyword evidence="4 6" id="KW-1133">Transmembrane helix</keyword>
<comment type="subcellular location">
    <subcellularLocation>
        <location evidence="1">Cell membrane</location>
        <topology evidence="1">Multi-pass membrane protein</topology>
    </subcellularLocation>
</comment>
<dbReference type="AlphaFoldDB" id="A0A7X5UCT8"/>
<dbReference type="Pfam" id="PF05231">
    <property type="entry name" value="MASE1"/>
    <property type="match status" value="1"/>
</dbReference>
<evidence type="ECO:0000259" key="7">
    <source>
        <dbReference type="Pfam" id="PF05231"/>
    </source>
</evidence>
<name>A0A7X5UCT8_9GAMM</name>
<feature type="transmembrane region" description="Helical" evidence="6">
    <location>
        <begin position="144"/>
        <end position="164"/>
    </location>
</feature>
<feature type="transmembrane region" description="Helical" evidence="6">
    <location>
        <begin position="103"/>
        <end position="124"/>
    </location>
</feature>
<dbReference type="EMBL" id="JAARLZ010000010">
    <property type="protein sequence ID" value="NII08098.1"/>
    <property type="molecule type" value="Genomic_DNA"/>
</dbReference>
<dbReference type="InterPro" id="IPR007895">
    <property type="entry name" value="MASE1"/>
</dbReference>
<evidence type="ECO:0000313" key="9">
    <source>
        <dbReference type="Proteomes" id="UP000490980"/>
    </source>
</evidence>
<dbReference type="RefSeq" id="WP_166950526.1">
    <property type="nucleotide sequence ID" value="NZ_JAARLZ010000010.1"/>
</dbReference>
<evidence type="ECO:0000313" key="8">
    <source>
        <dbReference type="EMBL" id="NII08098.1"/>
    </source>
</evidence>
<accession>A0A7X5UCT8</accession>
<feature type="transmembrane region" description="Helical" evidence="6">
    <location>
        <begin position="64"/>
        <end position="82"/>
    </location>
</feature>
<sequence>MAIAAAYAAAYEVVRHFTYPHWSPTTGLRLACLFLLPLRYWPALAIGEALPTIENAWLCASDLGIPWAVSTSVPLVVLFMGCMKPLRLRYSLYDHGGRLRMPLLLSATLLCALIASIAICTSLLTTMLRTPDAWPHLSLIKMFWAYTLGHYLGGLTLTPIILALTERARQLPRITWAAFWHSPLLRDVLLWMPVLAALVGLAVTTTDDTVRQVARFGLCWPAIALAWRHHWHGAAIGGFGASVALAMTGTAFVDPVMLRAQVILAMVLSGLLVIGARVPRPAPAAVPAKRF</sequence>
<feature type="transmembrane region" description="Helical" evidence="6">
    <location>
        <begin position="184"/>
        <end position="203"/>
    </location>
</feature>
<gene>
    <name evidence="8" type="ORF">HBF25_17065</name>
</gene>
<evidence type="ECO:0000256" key="6">
    <source>
        <dbReference type="SAM" id="Phobius"/>
    </source>
</evidence>